<dbReference type="InterPro" id="IPR011991">
    <property type="entry name" value="ArsR-like_HTH"/>
</dbReference>
<dbReference type="InterPro" id="IPR036388">
    <property type="entry name" value="WH-like_DNA-bd_sf"/>
</dbReference>
<dbReference type="SUPFAM" id="SSF54909">
    <property type="entry name" value="Dimeric alpha+beta barrel"/>
    <property type="match status" value="1"/>
</dbReference>
<dbReference type="GO" id="GO:0006355">
    <property type="term" value="P:regulation of DNA-templated transcription"/>
    <property type="evidence" value="ECO:0007669"/>
    <property type="project" value="UniProtKB-ARBA"/>
</dbReference>
<evidence type="ECO:0000256" key="1">
    <source>
        <dbReference type="ARBA" id="ARBA00023015"/>
    </source>
</evidence>
<dbReference type="Gene3D" id="1.10.10.10">
    <property type="entry name" value="Winged helix-like DNA-binding domain superfamily/Winged helix DNA-binding domain"/>
    <property type="match status" value="1"/>
</dbReference>
<dbReference type="PROSITE" id="PS00519">
    <property type="entry name" value="HTH_ASNC_1"/>
    <property type="match status" value="1"/>
</dbReference>
<keyword evidence="1" id="KW-0805">Transcription regulation</keyword>
<dbReference type="InterPro" id="IPR000485">
    <property type="entry name" value="AsnC-type_HTH_dom"/>
</dbReference>
<dbReference type="InterPro" id="IPR019888">
    <property type="entry name" value="Tscrpt_reg_AsnC-like"/>
</dbReference>
<dbReference type="InterPro" id="IPR036390">
    <property type="entry name" value="WH_DNA-bd_sf"/>
</dbReference>
<dbReference type="Pfam" id="PF01037">
    <property type="entry name" value="AsnC_trans_reg"/>
    <property type="match status" value="1"/>
</dbReference>
<evidence type="ECO:0000256" key="3">
    <source>
        <dbReference type="ARBA" id="ARBA00023163"/>
    </source>
</evidence>
<dbReference type="RefSeq" id="WP_117318985.1">
    <property type="nucleotide sequence ID" value="NZ_QQSW01000017.1"/>
</dbReference>
<accession>A0A4R2KM30</accession>
<dbReference type="Gene3D" id="3.30.70.920">
    <property type="match status" value="1"/>
</dbReference>
<evidence type="ECO:0000313" key="5">
    <source>
        <dbReference type="EMBL" id="TCO74484.1"/>
    </source>
</evidence>
<dbReference type="Pfam" id="PF13412">
    <property type="entry name" value="HTH_24"/>
    <property type="match status" value="1"/>
</dbReference>
<dbReference type="EMBL" id="SLWX01000013">
    <property type="protein sequence ID" value="TCO74484.1"/>
    <property type="molecule type" value="Genomic_DNA"/>
</dbReference>
<dbReference type="OrthoDB" id="166264at2"/>
<evidence type="ECO:0000259" key="4">
    <source>
        <dbReference type="PROSITE" id="PS50956"/>
    </source>
</evidence>
<dbReference type="PRINTS" id="PR00033">
    <property type="entry name" value="HTHASNC"/>
</dbReference>
<dbReference type="AlphaFoldDB" id="A0A4R2KM30"/>
<organism evidence="5 6">
    <name type="scientific">Chromatocurvus halotolerans</name>
    <dbReference type="NCBI Taxonomy" id="1132028"/>
    <lineage>
        <taxon>Bacteria</taxon>
        <taxon>Pseudomonadati</taxon>
        <taxon>Pseudomonadota</taxon>
        <taxon>Gammaproteobacteria</taxon>
        <taxon>Cellvibrionales</taxon>
        <taxon>Halieaceae</taxon>
        <taxon>Chromatocurvus</taxon>
    </lineage>
</organism>
<sequence length="161" mass="18601">MPEKLDKLDRRILQLLQRDAGLSAAEIAEKVGLTQPPCWRRIRRLEDIGVIQRRVALLDQRKLGLNVTVFARVKLSAHGKRSLPEFEEQIRDLPEVLECHTVMGDYDFLLKIVTRDIDTYETLFRQKLSQMPTVQEIHSNAALSRVKITTELPLDVEQMTL</sequence>
<gene>
    <name evidence="5" type="ORF">EV688_11338</name>
</gene>
<name>A0A4R2KM30_9GAMM</name>
<dbReference type="PANTHER" id="PTHR30154">
    <property type="entry name" value="LEUCINE-RESPONSIVE REGULATORY PROTEIN"/>
    <property type="match status" value="1"/>
</dbReference>
<dbReference type="InterPro" id="IPR019885">
    <property type="entry name" value="Tscrpt_reg_HTH_AsnC-type_CS"/>
</dbReference>
<comment type="caution">
    <text evidence="5">The sequence shown here is derived from an EMBL/GenBank/DDBJ whole genome shotgun (WGS) entry which is preliminary data.</text>
</comment>
<dbReference type="InterPro" id="IPR019887">
    <property type="entry name" value="Tscrpt_reg_AsnC/Lrp_C"/>
</dbReference>
<dbReference type="SMART" id="SM00344">
    <property type="entry name" value="HTH_ASNC"/>
    <property type="match status" value="1"/>
</dbReference>
<dbReference type="SUPFAM" id="SSF46785">
    <property type="entry name" value="Winged helix' DNA-binding domain"/>
    <property type="match status" value="1"/>
</dbReference>
<protein>
    <submittedName>
        <fullName evidence="5">AsnC family transcriptional regulator</fullName>
    </submittedName>
</protein>
<feature type="domain" description="HTH asnC-type" evidence="4">
    <location>
        <begin position="5"/>
        <end position="66"/>
    </location>
</feature>
<evidence type="ECO:0000256" key="2">
    <source>
        <dbReference type="ARBA" id="ARBA00023125"/>
    </source>
</evidence>
<keyword evidence="6" id="KW-1185">Reference proteome</keyword>
<dbReference type="GO" id="GO:0043200">
    <property type="term" value="P:response to amino acid"/>
    <property type="evidence" value="ECO:0007669"/>
    <property type="project" value="TreeGrafter"/>
</dbReference>
<dbReference type="InterPro" id="IPR011008">
    <property type="entry name" value="Dimeric_a/b-barrel"/>
</dbReference>
<reference evidence="5 6" key="1">
    <citation type="submission" date="2019-03" db="EMBL/GenBank/DDBJ databases">
        <title>Genomic Encyclopedia of Type Strains, Phase IV (KMG-IV): sequencing the most valuable type-strain genomes for metagenomic binning, comparative biology and taxonomic classification.</title>
        <authorList>
            <person name="Goeker M."/>
        </authorList>
    </citation>
    <scope>NUCLEOTIDE SEQUENCE [LARGE SCALE GENOMIC DNA]</scope>
    <source>
        <strain evidence="5 6">DSM 23344</strain>
    </source>
</reference>
<dbReference type="GO" id="GO:0005829">
    <property type="term" value="C:cytosol"/>
    <property type="evidence" value="ECO:0007669"/>
    <property type="project" value="TreeGrafter"/>
</dbReference>
<dbReference type="PANTHER" id="PTHR30154:SF17">
    <property type="entry name" value="DNA-BINDING TRANSCRIPTIONAL ACTIVATOR DECR"/>
    <property type="match status" value="1"/>
</dbReference>
<dbReference type="GO" id="GO:0043565">
    <property type="term" value="F:sequence-specific DNA binding"/>
    <property type="evidence" value="ECO:0007669"/>
    <property type="project" value="InterPro"/>
</dbReference>
<proteinExistence type="predicted"/>
<dbReference type="Proteomes" id="UP000294980">
    <property type="component" value="Unassembled WGS sequence"/>
</dbReference>
<evidence type="ECO:0000313" key="6">
    <source>
        <dbReference type="Proteomes" id="UP000294980"/>
    </source>
</evidence>
<dbReference type="PROSITE" id="PS50956">
    <property type="entry name" value="HTH_ASNC_2"/>
    <property type="match status" value="1"/>
</dbReference>
<dbReference type="CDD" id="cd00090">
    <property type="entry name" value="HTH_ARSR"/>
    <property type="match status" value="1"/>
</dbReference>
<keyword evidence="3" id="KW-0804">Transcription</keyword>
<keyword evidence="2" id="KW-0238">DNA-binding</keyword>